<dbReference type="Gene3D" id="3.40.50.300">
    <property type="entry name" value="P-loop containing nucleotide triphosphate hydrolases"/>
    <property type="match status" value="1"/>
</dbReference>
<keyword evidence="1" id="KW-0677">Repeat</keyword>
<dbReference type="Proteomes" id="UP000054270">
    <property type="component" value="Unassembled WGS sequence"/>
</dbReference>
<evidence type="ECO:0000259" key="3">
    <source>
        <dbReference type="Pfam" id="PF24883"/>
    </source>
</evidence>
<evidence type="ECO:0000256" key="1">
    <source>
        <dbReference type="ARBA" id="ARBA00022737"/>
    </source>
</evidence>
<dbReference type="Pfam" id="PF24883">
    <property type="entry name" value="NPHP3_N"/>
    <property type="match status" value="1"/>
</dbReference>
<evidence type="ECO:0000313" key="5">
    <source>
        <dbReference type="Proteomes" id="UP000054270"/>
    </source>
</evidence>
<feature type="compositionally biased region" description="Polar residues" evidence="2">
    <location>
        <begin position="535"/>
        <end position="569"/>
    </location>
</feature>
<accession>A0A0D2NWW5</accession>
<dbReference type="AlphaFoldDB" id="A0A0D2NWW5"/>
<dbReference type="InterPro" id="IPR056884">
    <property type="entry name" value="NPHP3-like_N"/>
</dbReference>
<keyword evidence="5" id="KW-1185">Reference proteome</keyword>
<organism evidence="4 5">
    <name type="scientific">Hypholoma sublateritium (strain FD-334 SS-4)</name>
    <dbReference type="NCBI Taxonomy" id="945553"/>
    <lineage>
        <taxon>Eukaryota</taxon>
        <taxon>Fungi</taxon>
        <taxon>Dikarya</taxon>
        <taxon>Basidiomycota</taxon>
        <taxon>Agaricomycotina</taxon>
        <taxon>Agaricomycetes</taxon>
        <taxon>Agaricomycetidae</taxon>
        <taxon>Agaricales</taxon>
        <taxon>Agaricineae</taxon>
        <taxon>Strophariaceae</taxon>
        <taxon>Hypholoma</taxon>
    </lineage>
</organism>
<proteinExistence type="predicted"/>
<gene>
    <name evidence="4" type="ORF">HYPSUDRAFT_42573</name>
</gene>
<evidence type="ECO:0000313" key="4">
    <source>
        <dbReference type="EMBL" id="KJA20991.1"/>
    </source>
</evidence>
<dbReference type="InterPro" id="IPR027417">
    <property type="entry name" value="P-loop_NTPase"/>
</dbReference>
<evidence type="ECO:0000256" key="2">
    <source>
        <dbReference type="SAM" id="MobiDB-lite"/>
    </source>
</evidence>
<feature type="compositionally biased region" description="Basic and acidic residues" evidence="2">
    <location>
        <begin position="576"/>
        <end position="585"/>
    </location>
</feature>
<dbReference type="OrthoDB" id="3014077at2759"/>
<feature type="region of interest" description="Disordered" evidence="2">
    <location>
        <begin position="534"/>
        <end position="598"/>
    </location>
</feature>
<dbReference type="EMBL" id="KN817562">
    <property type="protein sequence ID" value="KJA20991.1"/>
    <property type="molecule type" value="Genomic_DNA"/>
</dbReference>
<dbReference type="OMA" id="HAINHEE"/>
<feature type="domain" description="Nephrocystin 3-like N-terminal" evidence="3">
    <location>
        <begin position="45"/>
        <end position="210"/>
    </location>
</feature>
<dbReference type="SUPFAM" id="SSF52540">
    <property type="entry name" value="P-loop containing nucleoside triphosphate hydrolases"/>
    <property type="match status" value="1"/>
</dbReference>
<reference evidence="5" key="1">
    <citation type="submission" date="2014-04" db="EMBL/GenBank/DDBJ databases">
        <title>Evolutionary Origins and Diversification of the Mycorrhizal Mutualists.</title>
        <authorList>
            <consortium name="DOE Joint Genome Institute"/>
            <consortium name="Mycorrhizal Genomics Consortium"/>
            <person name="Kohler A."/>
            <person name="Kuo A."/>
            <person name="Nagy L.G."/>
            <person name="Floudas D."/>
            <person name="Copeland A."/>
            <person name="Barry K.W."/>
            <person name="Cichocki N."/>
            <person name="Veneault-Fourrey C."/>
            <person name="LaButti K."/>
            <person name="Lindquist E.A."/>
            <person name="Lipzen A."/>
            <person name="Lundell T."/>
            <person name="Morin E."/>
            <person name="Murat C."/>
            <person name="Riley R."/>
            <person name="Ohm R."/>
            <person name="Sun H."/>
            <person name="Tunlid A."/>
            <person name="Henrissat B."/>
            <person name="Grigoriev I.V."/>
            <person name="Hibbett D.S."/>
            <person name="Martin F."/>
        </authorList>
    </citation>
    <scope>NUCLEOTIDE SEQUENCE [LARGE SCALE GENOMIC DNA]</scope>
    <source>
        <strain evidence="5">FD-334 SS-4</strain>
    </source>
</reference>
<dbReference type="PANTHER" id="PTHR10039">
    <property type="entry name" value="AMELOGENIN"/>
    <property type="match status" value="1"/>
</dbReference>
<protein>
    <recommendedName>
        <fullName evidence="3">Nephrocystin 3-like N-terminal domain-containing protein</fullName>
    </recommendedName>
</protein>
<name>A0A0D2NWW5_HYPSF</name>
<sequence>MTNDKVGGFERLQMAVASAAFHNSAQRLDPPKCHANTREAVLRSIMDWITNNSNRQTWILWLSGAAGAGKSAIAQSIADLCEQMGVPLASFFFFRTDSTRNKIKPLVATLAYQLALNVPGAREAISSAIEHDPLVFDRSFESQFMSLVMEPLWKLGYGTPNADTPRHPLVFVIDGLDECTERKVQEMIVRNIAKMLGDTKLPILFLIASRPENHLTMVFNSRMVDRLLTRLALDDKYHPDADILRFLKDKFLEIKETHPLADMIDPRWPAEEDIHKLVAKSSGQFIYASVVIKFLCSPNQHPAQRLEIVQGLQPVGNDTPFAQLDALYRHIFSTVGDLQGALRVLAYSILAGETYTNVIERILHLSDGAVRIALADLTSVLVCQNFVIKYLHASLPDFLLDPLRSQEYYINPAKWHTEFARHWFSEYKLGRVGWIVRLQKHLQNAVPTPELREDILQFQPTSSQINFLLSNLSAPSQILQLFEFLVAVEDLAFGDDGEVYEHQRRVIISFVKTTFPNHHSVLNEDEVAARIVARQQGNASQDASPSLPSIGVNKSRSASKPQPQTSDAPNPSPPLKEPRVNDAKPKSKRKSLMEWIKG</sequence>
<dbReference type="PANTHER" id="PTHR10039:SF14">
    <property type="entry name" value="NACHT DOMAIN-CONTAINING PROTEIN"/>
    <property type="match status" value="1"/>
</dbReference>